<evidence type="ECO:0000256" key="7">
    <source>
        <dbReference type="ARBA" id="ARBA00037904"/>
    </source>
</evidence>
<gene>
    <name evidence="11" type="ORF">Rhow_008152</name>
</gene>
<comment type="pathway">
    <text evidence="7">Carotenoid biosynthesis; staphyloxanthin biosynthesis; staphyloxanthin from farnesyl diphosphate: step 4/5.</text>
</comment>
<sequence length="288" mass="32243">MPISVVVPAYNEEDVIGRCLKDLLGQGDVIGEIVVVDNASTDRTAQIVTQISTDHPKVVIVREERPGVLPARNTGFDSATLDVVARIDADTLVEPGWAQAVEDFFTNTGEEFGAVVGPFYQHDMPFRRLSEAMQRAIVRFSSDGGQTETYRVIKNIAGGNMAIRRNAWSAVRDLVTTRNDVYEDVDLSLALTEAGQKMAIVHEMKASVSGRRMKTGFRSYWRYTAHLPATFAARGLHSQARLSWVSVWIARLFYIVFYVPNRAFDPHTRKWNLKLLLSGTEERVGPNR</sequence>
<evidence type="ECO:0000256" key="2">
    <source>
        <dbReference type="ARBA" id="ARBA00022475"/>
    </source>
</evidence>
<evidence type="ECO:0000256" key="9">
    <source>
        <dbReference type="ARBA" id="ARBA00040345"/>
    </source>
</evidence>
<evidence type="ECO:0000256" key="6">
    <source>
        <dbReference type="ARBA" id="ARBA00037281"/>
    </source>
</evidence>
<comment type="similarity">
    <text evidence="8">Belongs to the glycosyltransferase 2 family. CrtQ subfamily.</text>
</comment>
<dbReference type="RefSeq" id="WP_124395531.1">
    <property type="nucleotide sequence ID" value="NZ_BHYM01000081.1"/>
</dbReference>
<dbReference type="InterPro" id="IPR029044">
    <property type="entry name" value="Nucleotide-diphossugar_trans"/>
</dbReference>
<evidence type="ECO:0000313" key="12">
    <source>
        <dbReference type="Proteomes" id="UP000287519"/>
    </source>
</evidence>
<dbReference type="OrthoDB" id="9802632at2"/>
<dbReference type="Pfam" id="PF00535">
    <property type="entry name" value="Glycos_transf_2"/>
    <property type="match status" value="1"/>
</dbReference>
<evidence type="ECO:0000256" key="1">
    <source>
        <dbReference type="ARBA" id="ARBA00004236"/>
    </source>
</evidence>
<dbReference type="AlphaFoldDB" id="A0A402CJR4"/>
<dbReference type="GO" id="GO:0016757">
    <property type="term" value="F:glycosyltransferase activity"/>
    <property type="evidence" value="ECO:0007669"/>
    <property type="project" value="UniProtKB-KW"/>
</dbReference>
<evidence type="ECO:0000256" key="3">
    <source>
        <dbReference type="ARBA" id="ARBA00022676"/>
    </source>
</evidence>
<reference evidence="11 12" key="1">
    <citation type="submission" date="2018-11" db="EMBL/GenBank/DDBJ databases">
        <title>Microbial catabolism of amino acid.</title>
        <authorList>
            <person name="Hibi M."/>
            <person name="Ogawa J."/>
        </authorList>
    </citation>
    <scope>NUCLEOTIDE SEQUENCE [LARGE SCALE GENOMIC DNA]</scope>
    <source>
        <strain evidence="11 12">C31-06</strain>
    </source>
</reference>
<dbReference type="GO" id="GO:0005886">
    <property type="term" value="C:plasma membrane"/>
    <property type="evidence" value="ECO:0007669"/>
    <property type="project" value="UniProtKB-SubCell"/>
</dbReference>
<accession>A0A402CJR4</accession>
<comment type="function">
    <text evidence="6">Catalyzes the glycosylation of 4,4'-diaponeurosporenoate, i.e. the esterification of glucose at the C1'' position with the carboxyl group of 4,4'-diaponeurosporenic acid, to form glycosyl-4,4'-diaponeurosporenoate. This is a step in the biosynthesis of staphyloxanthin, an orange pigment present in most staphylococci strains.</text>
</comment>
<protein>
    <recommendedName>
        <fullName evidence="9">4,4'-diaponeurosporenoate glycosyltransferase</fullName>
    </recommendedName>
</protein>
<keyword evidence="2" id="KW-1003">Cell membrane</keyword>
<keyword evidence="12" id="KW-1185">Reference proteome</keyword>
<dbReference type="SUPFAM" id="SSF53448">
    <property type="entry name" value="Nucleotide-diphospho-sugar transferases"/>
    <property type="match status" value="1"/>
</dbReference>
<organism evidence="11 12">
    <name type="scientific">Rhodococcus wratislaviensis</name>
    <name type="common">Tsukamurella wratislaviensis</name>
    <dbReference type="NCBI Taxonomy" id="44752"/>
    <lineage>
        <taxon>Bacteria</taxon>
        <taxon>Bacillati</taxon>
        <taxon>Actinomycetota</taxon>
        <taxon>Actinomycetes</taxon>
        <taxon>Mycobacteriales</taxon>
        <taxon>Nocardiaceae</taxon>
        <taxon>Rhodococcus</taxon>
    </lineage>
</organism>
<comment type="caution">
    <text evidence="11">The sequence shown here is derived from an EMBL/GenBank/DDBJ whole genome shotgun (WGS) entry which is preliminary data.</text>
</comment>
<dbReference type="PANTHER" id="PTHR43646">
    <property type="entry name" value="GLYCOSYLTRANSFERASE"/>
    <property type="match status" value="1"/>
</dbReference>
<dbReference type="CDD" id="cd00761">
    <property type="entry name" value="Glyco_tranf_GTA_type"/>
    <property type="match status" value="1"/>
</dbReference>
<evidence type="ECO:0000256" key="8">
    <source>
        <dbReference type="ARBA" id="ARBA00038120"/>
    </source>
</evidence>
<feature type="domain" description="Glycosyltransferase 2-like" evidence="10">
    <location>
        <begin position="4"/>
        <end position="167"/>
    </location>
</feature>
<evidence type="ECO:0000256" key="4">
    <source>
        <dbReference type="ARBA" id="ARBA00022679"/>
    </source>
</evidence>
<dbReference type="EMBL" id="BHYM01000081">
    <property type="protein sequence ID" value="GCE43854.1"/>
    <property type="molecule type" value="Genomic_DNA"/>
</dbReference>
<dbReference type="PANTHER" id="PTHR43646:SF2">
    <property type="entry name" value="GLYCOSYLTRANSFERASE 2-LIKE DOMAIN-CONTAINING PROTEIN"/>
    <property type="match status" value="1"/>
</dbReference>
<dbReference type="Gene3D" id="3.90.550.10">
    <property type="entry name" value="Spore Coat Polysaccharide Biosynthesis Protein SpsA, Chain A"/>
    <property type="match status" value="1"/>
</dbReference>
<proteinExistence type="inferred from homology"/>
<dbReference type="Proteomes" id="UP000287519">
    <property type="component" value="Unassembled WGS sequence"/>
</dbReference>
<keyword evidence="4 11" id="KW-0808">Transferase</keyword>
<evidence type="ECO:0000256" key="5">
    <source>
        <dbReference type="ARBA" id="ARBA00023136"/>
    </source>
</evidence>
<keyword evidence="5" id="KW-0472">Membrane</keyword>
<name>A0A402CJR4_RHOWR</name>
<keyword evidence="3" id="KW-0328">Glycosyltransferase</keyword>
<dbReference type="InterPro" id="IPR001173">
    <property type="entry name" value="Glyco_trans_2-like"/>
</dbReference>
<evidence type="ECO:0000259" key="10">
    <source>
        <dbReference type="Pfam" id="PF00535"/>
    </source>
</evidence>
<comment type="subcellular location">
    <subcellularLocation>
        <location evidence="1">Cell membrane</location>
    </subcellularLocation>
</comment>
<evidence type="ECO:0000313" key="11">
    <source>
        <dbReference type="EMBL" id="GCE43854.1"/>
    </source>
</evidence>